<dbReference type="GO" id="GO:0071897">
    <property type="term" value="P:DNA biosynthetic process"/>
    <property type="evidence" value="ECO:0007669"/>
    <property type="project" value="UniProtKB-ARBA"/>
</dbReference>
<evidence type="ECO:0000313" key="3">
    <source>
        <dbReference type="EMBL" id="KZS20333.1"/>
    </source>
</evidence>
<evidence type="ECO:0000259" key="2">
    <source>
        <dbReference type="Pfam" id="PF00078"/>
    </source>
</evidence>
<dbReference type="AlphaFoldDB" id="A0A162R9N2"/>
<protein>
    <recommendedName>
        <fullName evidence="2">Reverse transcriptase domain-containing protein</fullName>
    </recommendedName>
</protein>
<dbReference type="InterPro" id="IPR000477">
    <property type="entry name" value="RT_dom"/>
</dbReference>
<gene>
    <name evidence="3" type="ORF">APZ42_013006</name>
</gene>
<dbReference type="Gene3D" id="1.10.150.130">
    <property type="match status" value="1"/>
</dbReference>
<dbReference type="OrthoDB" id="6359197at2759"/>
<proteinExistence type="predicted"/>
<dbReference type="SUPFAM" id="SSF47823">
    <property type="entry name" value="lambda integrase-like, N-terminal domain"/>
    <property type="match status" value="1"/>
</dbReference>
<dbReference type="SUPFAM" id="SSF56672">
    <property type="entry name" value="DNA/RNA polymerases"/>
    <property type="match status" value="1"/>
</dbReference>
<dbReference type="Proteomes" id="UP000076858">
    <property type="component" value="Unassembled WGS sequence"/>
</dbReference>
<evidence type="ECO:0000256" key="1">
    <source>
        <dbReference type="ARBA" id="ARBA00023125"/>
    </source>
</evidence>
<organism evidence="3 4">
    <name type="scientific">Daphnia magna</name>
    <dbReference type="NCBI Taxonomy" id="35525"/>
    <lineage>
        <taxon>Eukaryota</taxon>
        <taxon>Metazoa</taxon>
        <taxon>Ecdysozoa</taxon>
        <taxon>Arthropoda</taxon>
        <taxon>Crustacea</taxon>
        <taxon>Branchiopoda</taxon>
        <taxon>Diplostraca</taxon>
        <taxon>Cladocera</taxon>
        <taxon>Anomopoda</taxon>
        <taxon>Daphniidae</taxon>
        <taxon>Daphnia</taxon>
    </lineage>
</organism>
<keyword evidence="4" id="KW-1185">Reference proteome</keyword>
<dbReference type="PANTHER" id="PTHR33050:SF7">
    <property type="entry name" value="RIBONUCLEASE H"/>
    <property type="match status" value="1"/>
</dbReference>
<dbReference type="CDD" id="cd09275">
    <property type="entry name" value="RNase_HI_RT_DIRS1"/>
    <property type="match status" value="1"/>
</dbReference>
<comment type="caution">
    <text evidence="3">The sequence shown here is derived from an EMBL/GenBank/DDBJ whole genome shotgun (WGS) entry which is preliminary data.</text>
</comment>
<dbReference type="EMBL" id="LRGB01000215">
    <property type="protein sequence ID" value="KZS20333.1"/>
    <property type="molecule type" value="Genomic_DNA"/>
</dbReference>
<accession>A0A162R9N2</accession>
<reference evidence="3 4" key="1">
    <citation type="submission" date="2016-03" db="EMBL/GenBank/DDBJ databases">
        <title>EvidentialGene: Evidence-directed Construction of Genes on Genomes.</title>
        <authorList>
            <person name="Gilbert D.G."/>
            <person name="Choi J.-H."/>
            <person name="Mockaitis K."/>
            <person name="Colbourne J."/>
            <person name="Pfrender M."/>
        </authorList>
    </citation>
    <scope>NUCLEOTIDE SEQUENCE [LARGE SCALE GENOMIC DNA]</scope>
    <source>
        <strain evidence="3 4">Xinb3</strain>
        <tissue evidence="3">Complete organism</tissue>
    </source>
</reference>
<dbReference type="Pfam" id="PF00078">
    <property type="entry name" value="RVT_1"/>
    <property type="match status" value="1"/>
</dbReference>
<dbReference type="GO" id="GO:0003677">
    <property type="term" value="F:DNA binding"/>
    <property type="evidence" value="ECO:0007669"/>
    <property type="project" value="UniProtKB-KW"/>
</dbReference>
<dbReference type="Gene3D" id="3.30.70.270">
    <property type="match status" value="1"/>
</dbReference>
<keyword evidence="1" id="KW-0238">DNA-binding</keyword>
<name>A0A162R9N2_9CRUS</name>
<dbReference type="InterPro" id="IPR052055">
    <property type="entry name" value="Hepadnavirus_pol/RT"/>
</dbReference>
<dbReference type="InterPro" id="IPR010998">
    <property type="entry name" value="Integrase_recombinase_N"/>
</dbReference>
<feature type="domain" description="Reverse transcriptase" evidence="2">
    <location>
        <begin position="118"/>
        <end position="191"/>
    </location>
</feature>
<dbReference type="PANTHER" id="PTHR33050">
    <property type="entry name" value="REVERSE TRANSCRIPTASE DOMAIN-CONTAINING PROTEIN"/>
    <property type="match status" value="1"/>
</dbReference>
<dbReference type="InterPro" id="IPR043502">
    <property type="entry name" value="DNA/RNA_pol_sf"/>
</dbReference>
<dbReference type="InterPro" id="IPR043128">
    <property type="entry name" value="Rev_trsase/Diguanyl_cyclase"/>
</dbReference>
<dbReference type="STRING" id="35525.A0A162R9N2"/>
<evidence type="ECO:0000313" key="4">
    <source>
        <dbReference type="Proteomes" id="UP000076858"/>
    </source>
</evidence>
<sequence>MQKNKLNSTTSCQTLSSTQLYLETGHASKNSVKFLNLNSISEQLGPDFSRSLAGFHSFTGCDQIPSFAGKGKLKPFKILKNNPLYQKTFATLGSSETVSENTVEILEKLTCELYASGVFTKLLKPIVGFLRQRGVRLVIYLDDILIIGHSKESAEEAVNQVFHLFVSLGFVIHEEKSIMLPTQSLEYIGLGIDTIAMTFSLPSKKVEKLKEMCTLAYKSGSPSLQDLASLLGILNCAAHSVNYAPKHCRNLQAFYAKHSKSAKGDLSARFPLSQKARGDLDWWMSMASFLAGRKLTAPPSSIFICSDAFLSGWGAVSDNVRTGGPWTTTDSGRHINELVLIAAFNAIKCFATSASFTSIEISIDNTSAVSYINRQGGLKSGTLCETALEIYSWCEARSIDIHAIYLPGSSNLVADAESRKPVAEGDWKLSTFAFQKIHQTWKMEPFPSAGRMDDGRIYIELEVSQSLRLPPVQLNRKLPNEVGPGKGINNSNNTILAEPTLVSGFAETGDGHPTHATSGERSADIPAGGMSPAHSQLFNPTSRLEAIGGCLKSQGFPDEVIELLLSTPRANTNAAYQSAWVNWCDWCHRRDADPMSSELSFLAGMFKEGKSYNTTNVHKSMLSSTLNLTASGLKDVGKHPLVVQLMKGIYQGKPPIPKYSATWDPSVVINHFVSTAGKNMSLIQLARKQSLY</sequence>